<feature type="region of interest" description="Disordered" evidence="1">
    <location>
        <begin position="1"/>
        <end position="29"/>
    </location>
</feature>
<dbReference type="RefSeq" id="XP_004039699.1">
    <property type="nucleotide sequence ID" value="XM_004039651.1"/>
</dbReference>
<sequence>MRNLYNRKQFNQKKLQKQQKRKIKDQKKREILKQENSNKWFKWQIYMKINQKVVKEKKNNQEKFKRKIKKKCTFFYSKREDLNLINKTWKKIKIKFYKITKKKFPKQNKISKGKSKI</sequence>
<evidence type="ECO:0000313" key="3">
    <source>
        <dbReference type="Proteomes" id="UP000008983"/>
    </source>
</evidence>
<dbReference type="Proteomes" id="UP000008983">
    <property type="component" value="Unassembled WGS sequence"/>
</dbReference>
<feature type="compositionally biased region" description="Basic residues" evidence="1">
    <location>
        <begin position="10"/>
        <end position="26"/>
    </location>
</feature>
<protein>
    <submittedName>
        <fullName evidence="2">Uncharacterized protein</fullName>
    </submittedName>
</protein>
<dbReference type="InParanoid" id="G0QK64"/>
<reference evidence="2 3" key="1">
    <citation type="submission" date="2011-07" db="EMBL/GenBank/DDBJ databases">
        <authorList>
            <person name="Coyne R."/>
            <person name="Brami D."/>
            <person name="Johnson J."/>
            <person name="Hostetler J."/>
            <person name="Hannick L."/>
            <person name="Clark T."/>
            <person name="Cassidy-Hanley D."/>
            <person name="Inman J."/>
        </authorList>
    </citation>
    <scope>NUCLEOTIDE SEQUENCE [LARGE SCALE GENOMIC DNA]</scope>
    <source>
        <strain evidence="2 3">G5</strain>
    </source>
</reference>
<dbReference type="AlphaFoldDB" id="G0QK64"/>
<gene>
    <name evidence="2" type="ORF">IMG5_013460</name>
</gene>
<accession>G0QK64</accession>
<dbReference type="EMBL" id="GL983131">
    <property type="protein sequence ID" value="EGR34395.1"/>
    <property type="molecule type" value="Genomic_DNA"/>
</dbReference>
<evidence type="ECO:0000256" key="1">
    <source>
        <dbReference type="SAM" id="MobiDB-lite"/>
    </source>
</evidence>
<proteinExistence type="predicted"/>
<organism evidence="2 3">
    <name type="scientific">Ichthyophthirius multifiliis</name>
    <name type="common">White spot disease agent</name>
    <name type="synonym">Ich</name>
    <dbReference type="NCBI Taxonomy" id="5932"/>
    <lineage>
        <taxon>Eukaryota</taxon>
        <taxon>Sar</taxon>
        <taxon>Alveolata</taxon>
        <taxon>Ciliophora</taxon>
        <taxon>Intramacronucleata</taxon>
        <taxon>Oligohymenophorea</taxon>
        <taxon>Hymenostomatida</taxon>
        <taxon>Ophryoglenina</taxon>
        <taxon>Ichthyophthirius</taxon>
    </lineage>
</organism>
<dbReference type="GeneID" id="14910588"/>
<evidence type="ECO:0000313" key="2">
    <source>
        <dbReference type="EMBL" id="EGR34395.1"/>
    </source>
</evidence>
<keyword evidence="3" id="KW-1185">Reference proteome</keyword>
<name>G0QK64_ICHMU</name>